<evidence type="ECO:0000313" key="1">
    <source>
        <dbReference type="EMBL" id="MCF3941329.1"/>
    </source>
</evidence>
<keyword evidence="2" id="KW-1185">Reference proteome</keyword>
<proteinExistence type="predicted"/>
<sequence>MRQESQKYAAAAQAKAAGESWASIARNILGYSPDQIRQDELDRAQEQLNAFTALMSTDRPVADAS</sequence>
<comment type="caution">
    <text evidence="1">The sequence shown here is derived from an EMBL/GenBank/DDBJ whole genome shotgun (WGS) entry which is preliminary data.</text>
</comment>
<name>A0ABS9DQ31_9ACTN</name>
<gene>
    <name evidence="1" type="ORF">L1892_23450</name>
</gene>
<evidence type="ECO:0000313" key="2">
    <source>
        <dbReference type="Proteomes" id="UP001108089"/>
    </source>
</evidence>
<protein>
    <submittedName>
        <fullName evidence="1">Uncharacterized protein</fullName>
    </submittedName>
</protein>
<accession>A0ABS9DQ31</accession>
<dbReference type="EMBL" id="JAKGCU010000038">
    <property type="protein sequence ID" value="MCF3941329.1"/>
    <property type="molecule type" value="Genomic_DNA"/>
</dbReference>
<reference evidence="1" key="1">
    <citation type="submission" date="2022-01" db="EMBL/GenBank/DDBJ databases">
        <title>Gordonia xiamenensis sp. nov., isolated from surface seawater in Xiamen.</title>
        <authorList>
            <person name="He Y.F."/>
        </authorList>
    </citation>
    <scope>NUCLEOTIDE SEQUENCE</scope>
    <source>
        <strain evidence="1">GW1C4-4</strain>
    </source>
</reference>
<dbReference type="RefSeq" id="WP_235726208.1">
    <property type="nucleotide sequence ID" value="NZ_JAKGCU010000038.1"/>
</dbReference>
<organism evidence="1 2">
    <name type="scientific">Gordonia tangerina</name>
    <dbReference type="NCBI Taxonomy" id="2911060"/>
    <lineage>
        <taxon>Bacteria</taxon>
        <taxon>Bacillati</taxon>
        <taxon>Actinomycetota</taxon>
        <taxon>Actinomycetes</taxon>
        <taxon>Mycobacteriales</taxon>
        <taxon>Gordoniaceae</taxon>
        <taxon>Gordonia</taxon>
    </lineage>
</organism>
<dbReference type="Proteomes" id="UP001108089">
    <property type="component" value="Unassembled WGS sequence"/>
</dbReference>